<reference evidence="10" key="1">
    <citation type="submission" date="2018-05" db="EMBL/GenBank/DDBJ databases">
        <authorList>
            <person name="Lanie J.A."/>
            <person name="Ng W.-L."/>
            <person name="Kazmierczak K.M."/>
            <person name="Andrzejewski T.M."/>
            <person name="Davidsen T.M."/>
            <person name="Wayne K.J."/>
            <person name="Tettelin H."/>
            <person name="Glass J.I."/>
            <person name="Rusch D."/>
            <person name="Podicherti R."/>
            <person name="Tsui H.-C.T."/>
            <person name="Winkler M.E."/>
        </authorList>
    </citation>
    <scope>NUCLEOTIDE SEQUENCE</scope>
</reference>
<evidence type="ECO:0000256" key="7">
    <source>
        <dbReference type="SAM" id="Coils"/>
    </source>
</evidence>
<keyword evidence="3 8" id="KW-1133">Transmembrane helix</keyword>
<accession>A0A382VW22</accession>
<keyword evidence="5 8" id="KW-0472">Membrane</keyword>
<evidence type="ECO:0000256" key="6">
    <source>
        <dbReference type="ARBA" id="ARBA00023310"/>
    </source>
</evidence>
<sequence>MKRVFFIVFIQSAIFSSKSLGAEEGMPQLNPEFWFSQTFWLILVFTILYLIIWKRILPKITDNLENRKKTISTDLEEAQNLKKLAEERYKEYKKLINDAKN</sequence>
<evidence type="ECO:0000259" key="9">
    <source>
        <dbReference type="Pfam" id="PF02326"/>
    </source>
</evidence>
<evidence type="ECO:0000256" key="1">
    <source>
        <dbReference type="ARBA" id="ARBA00004325"/>
    </source>
</evidence>
<name>A0A382VW22_9ZZZZ</name>
<evidence type="ECO:0000313" key="10">
    <source>
        <dbReference type="EMBL" id="SVD50580.1"/>
    </source>
</evidence>
<keyword evidence="6" id="KW-0066">ATP synthesis</keyword>
<dbReference type="CDD" id="cd06503">
    <property type="entry name" value="ATP-synt_Fo_b"/>
    <property type="match status" value="1"/>
</dbReference>
<evidence type="ECO:0000256" key="4">
    <source>
        <dbReference type="ARBA" id="ARBA00023128"/>
    </source>
</evidence>
<keyword evidence="4" id="KW-0496">Mitochondrion</keyword>
<dbReference type="InterPro" id="IPR003319">
    <property type="entry name" value="YMF19-like_N"/>
</dbReference>
<evidence type="ECO:0000256" key="8">
    <source>
        <dbReference type="SAM" id="Phobius"/>
    </source>
</evidence>
<feature type="transmembrane region" description="Helical" evidence="8">
    <location>
        <begin position="37"/>
        <end position="57"/>
    </location>
</feature>
<evidence type="ECO:0000256" key="2">
    <source>
        <dbReference type="ARBA" id="ARBA00022692"/>
    </source>
</evidence>
<dbReference type="EMBL" id="UINC01154992">
    <property type="protein sequence ID" value="SVD50580.1"/>
    <property type="molecule type" value="Genomic_DNA"/>
</dbReference>
<feature type="domain" description="ATP synthase YMF19-like N-terminal" evidence="9">
    <location>
        <begin position="27"/>
        <end position="98"/>
    </location>
</feature>
<organism evidence="10">
    <name type="scientific">marine metagenome</name>
    <dbReference type="NCBI Taxonomy" id="408172"/>
    <lineage>
        <taxon>unclassified sequences</taxon>
        <taxon>metagenomes</taxon>
        <taxon>ecological metagenomes</taxon>
    </lineage>
</organism>
<dbReference type="GO" id="GO:0031966">
    <property type="term" value="C:mitochondrial membrane"/>
    <property type="evidence" value="ECO:0007669"/>
    <property type="project" value="UniProtKB-SubCell"/>
</dbReference>
<feature type="non-terminal residue" evidence="10">
    <location>
        <position position="101"/>
    </location>
</feature>
<gene>
    <name evidence="10" type="ORF">METZ01_LOCUS403434</name>
</gene>
<keyword evidence="7" id="KW-0175">Coiled coil</keyword>
<evidence type="ECO:0000256" key="5">
    <source>
        <dbReference type="ARBA" id="ARBA00023136"/>
    </source>
</evidence>
<dbReference type="Pfam" id="PF02326">
    <property type="entry name" value="YMF19"/>
    <property type="match status" value="1"/>
</dbReference>
<proteinExistence type="predicted"/>
<keyword evidence="2 8" id="KW-0812">Transmembrane</keyword>
<dbReference type="GO" id="GO:0006754">
    <property type="term" value="P:ATP biosynthetic process"/>
    <property type="evidence" value="ECO:0007669"/>
    <property type="project" value="UniProtKB-KW"/>
</dbReference>
<dbReference type="AlphaFoldDB" id="A0A382VW22"/>
<evidence type="ECO:0000256" key="3">
    <source>
        <dbReference type="ARBA" id="ARBA00022989"/>
    </source>
</evidence>
<protein>
    <recommendedName>
        <fullName evidence="9">ATP synthase YMF19-like N-terminal domain-containing protein</fullName>
    </recommendedName>
</protein>
<comment type="subcellular location">
    <subcellularLocation>
        <location evidence="1">Mitochondrion membrane</location>
    </subcellularLocation>
</comment>
<feature type="coiled-coil region" evidence="7">
    <location>
        <begin position="61"/>
        <end position="95"/>
    </location>
</feature>